<protein>
    <submittedName>
        <fullName evidence="3">Class I SAM-dependent methyltransferase</fullName>
    </submittedName>
</protein>
<evidence type="ECO:0000256" key="1">
    <source>
        <dbReference type="ARBA" id="ARBA00022679"/>
    </source>
</evidence>
<dbReference type="RefSeq" id="WP_087551880.1">
    <property type="nucleotide sequence ID" value="NZ_CP033133.1"/>
</dbReference>
<organism evidence="3 4">
    <name type="scientific">Acinetobacter wuhouensis</name>
    <dbReference type="NCBI Taxonomy" id="1879050"/>
    <lineage>
        <taxon>Bacteria</taxon>
        <taxon>Pseudomonadati</taxon>
        <taxon>Pseudomonadota</taxon>
        <taxon>Gammaproteobacteria</taxon>
        <taxon>Moraxellales</taxon>
        <taxon>Moraxellaceae</taxon>
        <taxon>Acinetobacter</taxon>
    </lineage>
</organism>
<dbReference type="GO" id="GO:0032259">
    <property type="term" value="P:methylation"/>
    <property type="evidence" value="ECO:0007669"/>
    <property type="project" value="UniProtKB-KW"/>
</dbReference>
<keyword evidence="3" id="KW-0489">Methyltransferase</keyword>
<reference evidence="3 4" key="1">
    <citation type="submission" date="2018-10" db="EMBL/GenBank/DDBJ databases">
        <title>The complete genome of Acinetobacter wuhouensis strain WCHAW010062.</title>
        <authorList>
            <person name="Hu Y."/>
            <person name="Long H."/>
            <person name="Feng Y."/>
            <person name="Zong Z."/>
        </authorList>
    </citation>
    <scope>NUCLEOTIDE SEQUENCE [LARGE SCALE GENOMIC DNA]</scope>
    <source>
        <strain evidence="3 4">WCHAW010062</strain>
    </source>
</reference>
<evidence type="ECO:0000313" key="4">
    <source>
        <dbReference type="Proteomes" id="UP000279962"/>
    </source>
</evidence>
<dbReference type="InterPro" id="IPR029063">
    <property type="entry name" value="SAM-dependent_MTases_sf"/>
</dbReference>
<name>A0A3G2T2S2_9GAMM</name>
<dbReference type="AlphaFoldDB" id="A0A3G2T2S2"/>
<dbReference type="PANTHER" id="PTHR43861">
    <property type="entry name" value="TRANS-ACONITATE 2-METHYLTRANSFERASE-RELATED"/>
    <property type="match status" value="1"/>
</dbReference>
<dbReference type="GO" id="GO:0008168">
    <property type="term" value="F:methyltransferase activity"/>
    <property type="evidence" value="ECO:0007669"/>
    <property type="project" value="UniProtKB-KW"/>
</dbReference>
<dbReference type="InterPro" id="IPR041698">
    <property type="entry name" value="Methyltransf_25"/>
</dbReference>
<evidence type="ECO:0000313" key="3">
    <source>
        <dbReference type="EMBL" id="AYO54272.1"/>
    </source>
</evidence>
<proteinExistence type="predicted"/>
<sequence>MAKDFNNPVVVDGYDEHIRKLIPSYEMIHLQVHALLKTYAPSNAKILVVGCGTGYELKYLAEKFQNWTFTAIDPAPNMIEKAQQYIADSGLSNQVQFVQGDTSILSSLSETFDVALAILVSHFVPTQQKGQFFKDIENSLSKSGLCLSYELTQISNPQQLETLKILALKTGLSEKQVEVMANRIEQDFALISVDEMKHLYRQAGFSSIETFAQVLNYYGFIGFKN</sequence>
<accession>A0A3G2T2S2</accession>
<dbReference type="Gene3D" id="3.40.50.150">
    <property type="entry name" value="Vaccinia Virus protein VP39"/>
    <property type="match status" value="1"/>
</dbReference>
<dbReference type="SUPFAM" id="SSF53335">
    <property type="entry name" value="S-adenosyl-L-methionine-dependent methyltransferases"/>
    <property type="match status" value="1"/>
</dbReference>
<gene>
    <name evidence="3" type="ORF">CDG68_11770</name>
</gene>
<dbReference type="EMBL" id="CP033133">
    <property type="protein sequence ID" value="AYO54272.1"/>
    <property type="molecule type" value="Genomic_DNA"/>
</dbReference>
<keyword evidence="1 3" id="KW-0808">Transferase</keyword>
<dbReference type="Proteomes" id="UP000279962">
    <property type="component" value="Chromosome"/>
</dbReference>
<evidence type="ECO:0000259" key="2">
    <source>
        <dbReference type="Pfam" id="PF13649"/>
    </source>
</evidence>
<feature type="domain" description="Methyltransferase" evidence="2">
    <location>
        <begin position="46"/>
        <end position="144"/>
    </location>
</feature>
<dbReference type="Pfam" id="PF13649">
    <property type="entry name" value="Methyltransf_25"/>
    <property type="match status" value="1"/>
</dbReference>
<dbReference type="CDD" id="cd02440">
    <property type="entry name" value="AdoMet_MTases"/>
    <property type="match status" value="1"/>
</dbReference>